<feature type="transmembrane region" description="Helical" evidence="1">
    <location>
        <begin position="152"/>
        <end position="171"/>
    </location>
</feature>
<gene>
    <name evidence="3" type="ORF">PgNI_05211</name>
</gene>
<keyword evidence="1" id="KW-0472">Membrane</keyword>
<dbReference type="InterPro" id="IPR018815">
    <property type="entry name" value="Incr_loss_mito_DNA_1"/>
</dbReference>
<dbReference type="PANTHER" id="PTHR28029:SF1">
    <property type="entry name" value="PROTEIN ILM1"/>
    <property type="match status" value="1"/>
</dbReference>
<evidence type="ECO:0000256" key="1">
    <source>
        <dbReference type="SAM" id="Phobius"/>
    </source>
</evidence>
<dbReference type="PANTHER" id="PTHR28029">
    <property type="entry name" value="PROTEIN ILM1"/>
    <property type="match status" value="1"/>
</dbReference>
<reference evidence="3" key="3">
    <citation type="submission" date="2025-08" db="UniProtKB">
        <authorList>
            <consortium name="RefSeq"/>
        </authorList>
    </citation>
    <scope>IDENTIFICATION</scope>
    <source>
        <strain evidence="3">NI907</strain>
    </source>
</reference>
<protein>
    <recommendedName>
        <fullName evidence="4">Increased loss of mitochondrial DNA protein 1</fullName>
    </recommendedName>
</protein>
<proteinExistence type="predicted"/>
<keyword evidence="1" id="KW-1133">Transmembrane helix</keyword>
<organism evidence="2 3">
    <name type="scientific">Pyricularia grisea</name>
    <name type="common">Crabgrass-specific blast fungus</name>
    <name type="synonym">Magnaporthe grisea</name>
    <dbReference type="NCBI Taxonomy" id="148305"/>
    <lineage>
        <taxon>Eukaryota</taxon>
        <taxon>Fungi</taxon>
        <taxon>Dikarya</taxon>
        <taxon>Ascomycota</taxon>
        <taxon>Pezizomycotina</taxon>
        <taxon>Sordariomycetes</taxon>
        <taxon>Sordariomycetidae</taxon>
        <taxon>Magnaporthales</taxon>
        <taxon>Pyriculariaceae</taxon>
        <taxon>Pyricularia</taxon>
    </lineage>
</organism>
<feature type="transmembrane region" description="Helical" evidence="1">
    <location>
        <begin position="12"/>
        <end position="39"/>
    </location>
</feature>
<dbReference type="RefSeq" id="XP_030983138.1">
    <property type="nucleotide sequence ID" value="XM_031125245.1"/>
</dbReference>
<keyword evidence="1" id="KW-0812">Transmembrane</keyword>
<feature type="transmembrane region" description="Helical" evidence="1">
    <location>
        <begin position="99"/>
        <end position="118"/>
    </location>
</feature>
<reference evidence="2 3" key="1">
    <citation type="journal article" date="2019" name="Mol. Biol. Evol.">
        <title>Blast fungal genomes show frequent chromosomal changes, gene gains and losses, and effector gene turnover.</title>
        <authorList>
            <person name="Gomez Luciano L.B."/>
            <person name="Jason Tsai I."/>
            <person name="Chuma I."/>
            <person name="Tosa Y."/>
            <person name="Chen Y.H."/>
            <person name="Li J.Y."/>
            <person name="Li M.Y."/>
            <person name="Jade Lu M.Y."/>
            <person name="Nakayashiki H."/>
            <person name="Li W.H."/>
        </authorList>
    </citation>
    <scope>NUCLEOTIDE SEQUENCE [LARGE SCALE GENOMIC DNA]</scope>
    <source>
        <strain evidence="2 3">NI907</strain>
    </source>
</reference>
<feature type="transmembrane region" description="Helical" evidence="1">
    <location>
        <begin position="59"/>
        <end position="79"/>
    </location>
</feature>
<reference evidence="3" key="2">
    <citation type="submission" date="2019-10" db="EMBL/GenBank/DDBJ databases">
        <authorList>
            <consortium name="NCBI Genome Project"/>
        </authorList>
    </citation>
    <scope>NUCLEOTIDE SEQUENCE</scope>
    <source>
        <strain evidence="3">NI907</strain>
    </source>
</reference>
<evidence type="ECO:0008006" key="4">
    <source>
        <dbReference type="Google" id="ProtNLM"/>
    </source>
</evidence>
<dbReference type="Pfam" id="PF10311">
    <property type="entry name" value="Ilm1"/>
    <property type="match status" value="1"/>
</dbReference>
<evidence type="ECO:0000313" key="3">
    <source>
        <dbReference type="RefSeq" id="XP_030983138.1"/>
    </source>
</evidence>
<evidence type="ECO:0000313" key="2">
    <source>
        <dbReference type="Proteomes" id="UP000515153"/>
    </source>
</evidence>
<sequence length="197" mass="22182">MALISAKTIISSLALFHITLGYFFLTSPITVADQALVWVLGEAMGMPFARAFDSQSPSLAFLAVMLAFVGLTDLVTLSLPDEICLVHHWGTQAPLRMSIFLFLVFYTFAFSPSSPIYANAGPRGILSHPSAYRHNNGYKPATWGGDGLKNRVFFTFIFLELMCWFWVWVTLREERKDVLTKKAMRRRSSHGSHTLQK</sequence>
<dbReference type="OrthoDB" id="5299849at2759"/>
<keyword evidence="2" id="KW-1185">Reference proteome</keyword>
<dbReference type="GeneID" id="41960154"/>
<dbReference type="KEGG" id="pgri:PgNI_05211"/>
<name>A0A6P8B7N0_PYRGI</name>
<dbReference type="Proteomes" id="UP000515153">
    <property type="component" value="Chromosome I"/>
</dbReference>
<accession>A0A6P8B7N0</accession>
<dbReference type="AlphaFoldDB" id="A0A6P8B7N0"/>